<organism evidence="6 7">
    <name type="scientific">Candidatus Aphodousia faecigallinarum</name>
    <dbReference type="NCBI Taxonomy" id="2840677"/>
    <lineage>
        <taxon>Bacteria</taxon>
        <taxon>Pseudomonadati</taxon>
        <taxon>Pseudomonadota</taxon>
        <taxon>Betaproteobacteria</taxon>
        <taxon>Burkholderiales</taxon>
        <taxon>Sutterellaceae</taxon>
        <taxon>Sutterellaceae incertae sedis</taxon>
        <taxon>Candidatus Aphodousia</taxon>
    </lineage>
</organism>
<comment type="cofactor">
    <cofactor evidence="1">
        <name>Zn(2+)</name>
        <dbReference type="ChEBI" id="CHEBI:29105"/>
    </cofactor>
</comment>
<dbReference type="AlphaFoldDB" id="A0A9D1IHZ6"/>
<proteinExistence type="inferred from homology"/>
<dbReference type="EMBL" id="DVMY01000054">
    <property type="protein sequence ID" value="HIU37260.1"/>
    <property type="molecule type" value="Genomic_DNA"/>
</dbReference>
<keyword evidence="4" id="KW-0862">Zinc</keyword>
<dbReference type="GO" id="GO:0046872">
    <property type="term" value="F:metal ion binding"/>
    <property type="evidence" value="ECO:0007669"/>
    <property type="project" value="UniProtKB-KW"/>
</dbReference>
<dbReference type="Pfam" id="PF02633">
    <property type="entry name" value="Creatininase"/>
    <property type="match status" value="1"/>
</dbReference>
<reference evidence="6" key="1">
    <citation type="submission" date="2020-10" db="EMBL/GenBank/DDBJ databases">
        <authorList>
            <person name="Gilroy R."/>
        </authorList>
    </citation>
    <scope>NUCLEOTIDE SEQUENCE</scope>
    <source>
        <strain evidence="6">7463</strain>
    </source>
</reference>
<dbReference type="PANTHER" id="PTHR35005">
    <property type="entry name" value="3-DEHYDRO-SCYLLO-INOSOSE HYDROLASE"/>
    <property type="match status" value="1"/>
</dbReference>
<dbReference type="Gene3D" id="3.40.50.10310">
    <property type="entry name" value="Creatininase"/>
    <property type="match status" value="1"/>
</dbReference>
<dbReference type="SUPFAM" id="SSF102215">
    <property type="entry name" value="Creatininase"/>
    <property type="match status" value="1"/>
</dbReference>
<evidence type="ECO:0000313" key="7">
    <source>
        <dbReference type="Proteomes" id="UP000824083"/>
    </source>
</evidence>
<evidence type="ECO:0000313" key="6">
    <source>
        <dbReference type="EMBL" id="HIU37260.1"/>
    </source>
</evidence>
<evidence type="ECO:0000256" key="4">
    <source>
        <dbReference type="ARBA" id="ARBA00022833"/>
    </source>
</evidence>
<evidence type="ECO:0000256" key="1">
    <source>
        <dbReference type="ARBA" id="ARBA00001947"/>
    </source>
</evidence>
<keyword evidence="2" id="KW-0479">Metal-binding</keyword>
<comment type="similarity">
    <text evidence="5">Belongs to the creatininase superfamily.</text>
</comment>
<accession>A0A9D1IHZ6</accession>
<reference evidence="6" key="2">
    <citation type="journal article" date="2021" name="PeerJ">
        <title>Extensive microbial diversity within the chicken gut microbiome revealed by metagenomics and culture.</title>
        <authorList>
            <person name="Gilroy R."/>
            <person name="Ravi A."/>
            <person name="Getino M."/>
            <person name="Pursley I."/>
            <person name="Horton D.L."/>
            <person name="Alikhan N.F."/>
            <person name="Baker D."/>
            <person name="Gharbi K."/>
            <person name="Hall N."/>
            <person name="Watson M."/>
            <person name="Adriaenssens E.M."/>
            <person name="Foster-Nyarko E."/>
            <person name="Jarju S."/>
            <person name="Secka A."/>
            <person name="Antonio M."/>
            <person name="Oren A."/>
            <person name="Chaudhuri R.R."/>
            <person name="La Ragione R."/>
            <person name="Hildebrand F."/>
            <person name="Pallen M.J."/>
        </authorList>
    </citation>
    <scope>NUCLEOTIDE SEQUENCE</scope>
    <source>
        <strain evidence="6">7463</strain>
    </source>
</reference>
<comment type="caution">
    <text evidence="6">The sequence shown here is derived from an EMBL/GenBank/DDBJ whole genome shotgun (WGS) entry which is preliminary data.</text>
</comment>
<name>A0A9D1IHZ6_9BURK</name>
<evidence type="ECO:0000256" key="2">
    <source>
        <dbReference type="ARBA" id="ARBA00022723"/>
    </source>
</evidence>
<dbReference type="Proteomes" id="UP000824083">
    <property type="component" value="Unassembled WGS sequence"/>
</dbReference>
<dbReference type="PANTHER" id="PTHR35005:SF1">
    <property type="entry name" value="2-AMINO-5-FORMYLAMINO-6-RIBOSYLAMINOPYRIMIDIN-4(3H)-ONE 5'-MONOPHOSPHATE DEFORMYLASE"/>
    <property type="match status" value="1"/>
</dbReference>
<evidence type="ECO:0000256" key="3">
    <source>
        <dbReference type="ARBA" id="ARBA00022801"/>
    </source>
</evidence>
<protein>
    <submittedName>
        <fullName evidence="6">Creatininase family protein</fullName>
    </submittedName>
</protein>
<gene>
    <name evidence="6" type="ORF">IAC56_03180</name>
</gene>
<dbReference type="InterPro" id="IPR024087">
    <property type="entry name" value="Creatininase-like_sf"/>
</dbReference>
<dbReference type="InterPro" id="IPR003785">
    <property type="entry name" value="Creatininase/forma_Hydrolase"/>
</dbReference>
<dbReference type="GO" id="GO:0016811">
    <property type="term" value="F:hydrolase activity, acting on carbon-nitrogen (but not peptide) bonds, in linear amides"/>
    <property type="evidence" value="ECO:0007669"/>
    <property type="project" value="TreeGrafter"/>
</dbReference>
<keyword evidence="3" id="KW-0378">Hydrolase</keyword>
<sequence>MQLAHLNWRQAKEKLSDPNTVVVIPVGSTEQHGPIGPLGTDWIIPQWICSQMEKRTDILVTPVIPFGVATHHTSFAGTIDMGLETMIGIMRGVFQNLAKHGAKRFIVINGHGGNDPAIEKAGLELARETGALITLLDWWSIAPELNKAWTTGHGDAQEVSAILHIKPELIDLATCPATTVNNLSEHLQFTHLSAVKFGAAHIKLIRDIQKGIPMGGFGGIDSQNANKEWGKEMMDAVVDYFVAFTEEFRRLPITK</sequence>
<evidence type="ECO:0000256" key="5">
    <source>
        <dbReference type="ARBA" id="ARBA00024029"/>
    </source>
</evidence>
<dbReference type="GO" id="GO:0009231">
    <property type="term" value="P:riboflavin biosynthetic process"/>
    <property type="evidence" value="ECO:0007669"/>
    <property type="project" value="TreeGrafter"/>
</dbReference>